<evidence type="ECO:0000259" key="1">
    <source>
        <dbReference type="Pfam" id="PF12684"/>
    </source>
</evidence>
<evidence type="ECO:0000313" key="3">
    <source>
        <dbReference type="Proteomes" id="UP001501079"/>
    </source>
</evidence>
<comment type="caution">
    <text evidence="2">The sequence shown here is derived from an EMBL/GenBank/DDBJ whole genome shotgun (WGS) entry which is preliminary data.</text>
</comment>
<reference evidence="3" key="1">
    <citation type="journal article" date="2019" name="Int. J. Syst. Evol. Microbiol.">
        <title>The Global Catalogue of Microorganisms (GCM) 10K type strain sequencing project: providing services to taxonomists for standard genome sequencing and annotation.</title>
        <authorList>
            <consortium name="The Broad Institute Genomics Platform"/>
            <consortium name="The Broad Institute Genome Sequencing Center for Infectious Disease"/>
            <person name="Wu L."/>
            <person name="Ma J."/>
        </authorList>
    </citation>
    <scope>NUCLEOTIDE SEQUENCE [LARGE SCALE GENOMIC DNA]</scope>
    <source>
        <strain evidence="3">JCM 17591</strain>
    </source>
</reference>
<name>A0ABP8A254_9MICO</name>
<sequence length="262" mass="29556">MSEAEYHARPELSSTEARRILDSPAKYRWFKDHPQKHESFFDAGSSVHAKVLGTGYGVVELDYPDWRTKAAQQERDDVRAEGKIPMLKKDMVEVNLMSESVLAHPIARALFEQPGQAEASVFYTDPLTGVDMRARFDYLPHPTDRRRVATDLKTTSGKADPSGFAKSAASYGYDVQRGHYLETLEDDSELVFVVVEKEPPYLVGVHQLAPEFASMGEVKAKRARELFAECTASGKWPGYPEQVQLVTAPVWSVYEFQDKYES</sequence>
<dbReference type="RefSeq" id="WP_344754359.1">
    <property type="nucleotide sequence ID" value="NZ_BAABBW010000003.1"/>
</dbReference>
<dbReference type="Pfam" id="PF12684">
    <property type="entry name" value="DUF3799"/>
    <property type="match status" value="1"/>
</dbReference>
<organism evidence="2 3">
    <name type="scientific">Gryllotalpicola koreensis</name>
    <dbReference type="NCBI Taxonomy" id="993086"/>
    <lineage>
        <taxon>Bacteria</taxon>
        <taxon>Bacillati</taxon>
        <taxon>Actinomycetota</taxon>
        <taxon>Actinomycetes</taxon>
        <taxon>Micrococcales</taxon>
        <taxon>Microbacteriaceae</taxon>
        <taxon>Gryllotalpicola</taxon>
    </lineage>
</organism>
<dbReference type="EMBL" id="BAABBW010000003">
    <property type="protein sequence ID" value="GAA4175985.1"/>
    <property type="molecule type" value="Genomic_DNA"/>
</dbReference>
<dbReference type="Gene3D" id="3.90.320.10">
    <property type="match status" value="1"/>
</dbReference>
<feature type="domain" description="Putative exodeoxyribonuclease 8 PDDEXK-like" evidence="1">
    <location>
        <begin position="79"/>
        <end position="247"/>
    </location>
</feature>
<gene>
    <name evidence="2" type="ORF">GCM10022287_22440</name>
</gene>
<keyword evidence="3" id="KW-1185">Reference proteome</keyword>
<protein>
    <recommendedName>
        <fullName evidence="1">Putative exodeoxyribonuclease 8 PDDEXK-like domain-containing protein</fullName>
    </recommendedName>
</protein>
<dbReference type="InterPro" id="IPR024432">
    <property type="entry name" value="Put_RecE_PDDEXK-like_dom"/>
</dbReference>
<dbReference type="InterPro" id="IPR011604">
    <property type="entry name" value="PDDEXK-like_dom_sf"/>
</dbReference>
<proteinExistence type="predicted"/>
<dbReference type="Proteomes" id="UP001501079">
    <property type="component" value="Unassembled WGS sequence"/>
</dbReference>
<accession>A0ABP8A254</accession>
<evidence type="ECO:0000313" key="2">
    <source>
        <dbReference type="EMBL" id="GAA4175985.1"/>
    </source>
</evidence>